<accession>A0A6J5H5G5</accession>
<evidence type="ECO:0000256" key="1">
    <source>
        <dbReference type="SAM" id="MobiDB-lite"/>
    </source>
</evidence>
<dbReference type="AlphaFoldDB" id="A0A6J5H5G5"/>
<sequence length="90" mass="9958">MCDVPHIKPSYCLGTRKTLRFLARDARNPGAALGKLRPTLTPGAEQHEQEVDDAYPRLESGPEPLQDPVRRASGAELNSTRLHKIQDTPT</sequence>
<evidence type="ECO:0000313" key="3">
    <source>
        <dbReference type="Proteomes" id="UP000494252"/>
    </source>
</evidence>
<feature type="region of interest" description="Disordered" evidence="1">
    <location>
        <begin position="28"/>
        <end position="90"/>
    </location>
</feature>
<keyword evidence="3" id="KW-1185">Reference proteome</keyword>
<organism evidence="2 3">
    <name type="scientific">Paraburkholderia fynbosensis</name>
    <dbReference type="NCBI Taxonomy" id="1200993"/>
    <lineage>
        <taxon>Bacteria</taxon>
        <taxon>Pseudomonadati</taxon>
        <taxon>Pseudomonadota</taxon>
        <taxon>Betaproteobacteria</taxon>
        <taxon>Burkholderiales</taxon>
        <taxon>Burkholderiaceae</taxon>
        <taxon>Paraburkholderia</taxon>
    </lineage>
</organism>
<proteinExistence type="predicted"/>
<name>A0A6J5H5G5_9BURK</name>
<dbReference type="Proteomes" id="UP000494252">
    <property type="component" value="Unassembled WGS sequence"/>
</dbReference>
<gene>
    <name evidence="2" type="ORF">LMG27177_07493</name>
</gene>
<protein>
    <submittedName>
        <fullName evidence="2">Uncharacterized protein</fullName>
    </submittedName>
</protein>
<dbReference type="EMBL" id="CADIKI010000046">
    <property type="protein sequence ID" value="CAB3810816.1"/>
    <property type="molecule type" value="Genomic_DNA"/>
</dbReference>
<evidence type="ECO:0000313" key="2">
    <source>
        <dbReference type="EMBL" id="CAB3810816.1"/>
    </source>
</evidence>
<reference evidence="2 3" key="1">
    <citation type="submission" date="2020-04" db="EMBL/GenBank/DDBJ databases">
        <authorList>
            <person name="De Canck E."/>
        </authorList>
    </citation>
    <scope>NUCLEOTIDE SEQUENCE [LARGE SCALE GENOMIC DNA]</scope>
    <source>
        <strain evidence="2 3">LMG 27177</strain>
    </source>
</reference>